<keyword evidence="5" id="KW-1185">Reference proteome</keyword>
<dbReference type="GO" id="GO:0004565">
    <property type="term" value="F:beta-galactosidase activity"/>
    <property type="evidence" value="ECO:0007669"/>
    <property type="project" value="UniProtKB-EC"/>
</dbReference>
<evidence type="ECO:0000313" key="5">
    <source>
        <dbReference type="Proteomes" id="UP001305702"/>
    </source>
</evidence>
<dbReference type="KEGG" id="paun:MJA45_23750"/>
<evidence type="ECO:0000313" key="4">
    <source>
        <dbReference type="EMBL" id="WNQ10601.1"/>
    </source>
</evidence>
<dbReference type="Gene3D" id="3.40.50.880">
    <property type="match status" value="1"/>
</dbReference>
<dbReference type="InterPro" id="IPR029062">
    <property type="entry name" value="Class_I_gatase-like"/>
</dbReference>
<dbReference type="EC" id="3.2.1.23" evidence="4"/>
<dbReference type="InterPro" id="IPR013529">
    <property type="entry name" value="Glyco_hydro_42_N"/>
</dbReference>
<dbReference type="EMBL" id="CP130318">
    <property type="protein sequence ID" value="WNQ10601.1"/>
    <property type="molecule type" value="Genomic_DNA"/>
</dbReference>
<dbReference type="SUPFAM" id="SSF51445">
    <property type="entry name" value="(Trans)glycosidases"/>
    <property type="match status" value="1"/>
</dbReference>
<gene>
    <name evidence="4" type="ORF">MJA45_23750</name>
</gene>
<keyword evidence="2 4" id="KW-0326">Glycosidase</keyword>
<sequence>MSQIVVFYDPAFPYAGDRPDERTLEELADRYTLADAEGLPGALAGASGYVHLHGPYFPKDAWPALLDHLHQGKGLVAAGGAPFKIPVYREDGEWRPEAPQTGYHQKLLIHEALPVDPSPFHHLAAHREIPLFEGREALFSIEPTFGLVLHATHADDQPGQGGTSGPMDAHLYPLLKGISGCGREREVAAPAVLLEHTKGDYAGGRWILINQILRRGFWDGGGAEALGEWAGYAAEGVTELWLKPTYASYEEGERATLTLQGQRLRAFRGEAKEWTLRLRVRRALQRTAEPAQPGDFHQEDRYETVWGEERQTVLGRELHWTRIPVPVELTPGFYFAECEAVSEAGEKRRLQQGFWCRDEDLLREGEMLSCGRDYFVKDGKPFPIVGMTYMTSDVARKFLFLPNAAVWDRDMAQMKRAGINYIRTGLWTAWRQVMFVDGHAVEETLRAIDAFLLTAKRYGLEVTFNFFAFTPETWEGVNPYLDPRSVEAQKRFLASIISRHAETTNVHWDLINEPSMFDPKRIFAGPRSSRDRFEQEAFSAWLEERHGSVRVLQERWGMTPEELPSFAAARLPEKEELNFGTTAILPAKGGPWLDYSLFTMDMHNRWAAQLVETIRSLQPKQLVTVGQDEALSGRRPSPFFYAEEVDYTTMHSWWNMDDLVWDGVFSKDTGKPNLIQETGIMYIETPDGRAKRSEEELRRILERKYAYAFSTGGAGAVQWIWNVNYYMNNVNESNIGALRADGTEKPEADVSYQFGAFMNEIGHLFRGRRLEDIAVVFPYSNDFSTRPLAYPATTAAIRTLAYELNVHVRGLGEYHLDSLETDPPGLLILPSPHNFSSEALEKLTGHVSRHGGTLLITGPVGLDAYWRPVERLQAELGAAGQANVLREEAVIVDGRVLPVTFDGPRIADSAKQLVGTADSRRAQPLVEAPLGKGRLLWCPLPLELNRRTDTLAAVYRQAIAAAGVVPELEWLAGGELAGVYGRKLAFDEGSLFVFVSEYGLPADIAAKDPETGAEYRFTLESERSVLFAADREGRLLAVYRPEEVAVEAELQARG</sequence>
<proteinExistence type="predicted"/>
<evidence type="ECO:0000256" key="1">
    <source>
        <dbReference type="ARBA" id="ARBA00022801"/>
    </source>
</evidence>
<name>A0AA96REP1_9BACL</name>
<dbReference type="GO" id="GO:0009341">
    <property type="term" value="C:beta-galactosidase complex"/>
    <property type="evidence" value="ECO:0007669"/>
    <property type="project" value="InterPro"/>
</dbReference>
<feature type="domain" description="Glycoside hydrolase family 42 N-terminal" evidence="3">
    <location>
        <begin position="535"/>
        <end position="655"/>
    </location>
</feature>
<dbReference type="Gene3D" id="3.20.20.80">
    <property type="entry name" value="Glycosidases"/>
    <property type="match status" value="1"/>
</dbReference>
<dbReference type="RefSeq" id="WP_315604375.1">
    <property type="nucleotide sequence ID" value="NZ_CP130318.1"/>
</dbReference>
<keyword evidence="1 4" id="KW-0378">Hydrolase</keyword>
<protein>
    <submittedName>
        <fullName evidence="4">Beta-galactosidase</fullName>
        <ecNumber evidence="4">3.2.1.23</ecNumber>
    </submittedName>
</protein>
<dbReference type="AlphaFoldDB" id="A0AA96REP1"/>
<evidence type="ECO:0000259" key="3">
    <source>
        <dbReference type="Pfam" id="PF02449"/>
    </source>
</evidence>
<accession>A0AA96REP1</accession>
<dbReference type="Pfam" id="PF02449">
    <property type="entry name" value="Glyco_hydro_42"/>
    <property type="match status" value="1"/>
</dbReference>
<evidence type="ECO:0000256" key="2">
    <source>
        <dbReference type="ARBA" id="ARBA00023295"/>
    </source>
</evidence>
<dbReference type="Proteomes" id="UP001305702">
    <property type="component" value="Chromosome"/>
</dbReference>
<dbReference type="GO" id="GO:0005975">
    <property type="term" value="P:carbohydrate metabolic process"/>
    <property type="evidence" value="ECO:0007669"/>
    <property type="project" value="InterPro"/>
</dbReference>
<organism evidence="4 5">
    <name type="scientific">Paenibacillus aurantius</name>
    <dbReference type="NCBI Taxonomy" id="2918900"/>
    <lineage>
        <taxon>Bacteria</taxon>
        <taxon>Bacillati</taxon>
        <taxon>Bacillota</taxon>
        <taxon>Bacilli</taxon>
        <taxon>Bacillales</taxon>
        <taxon>Paenibacillaceae</taxon>
        <taxon>Paenibacillus</taxon>
    </lineage>
</organism>
<reference evidence="4 5" key="1">
    <citation type="submission" date="2022-02" db="EMBL/GenBank/DDBJ databases">
        <title>Paenibacillus sp. MBLB1776 Whole Genome Shotgun Sequencing.</title>
        <authorList>
            <person name="Hwang C.Y."/>
            <person name="Cho E.-S."/>
            <person name="Seo M.-J."/>
        </authorList>
    </citation>
    <scope>NUCLEOTIDE SEQUENCE [LARGE SCALE GENOMIC DNA]</scope>
    <source>
        <strain evidence="4 5">MBLB1776</strain>
    </source>
</reference>
<dbReference type="InterPro" id="IPR017853">
    <property type="entry name" value="GH"/>
</dbReference>